<dbReference type="Proteomes" id="UP000240708">
    <property type="component" value="Unassembled WGS sequence"/>
</dbReference>
<gene>
    <name evidence="2" type="ORF">CLV48_105172</name>
</gene>
<accession>A0A2P8E4M4</accession>
<dbReference type="AlphaFoldDB" id="A0A2P8E4M4"/>
<reference evidence="2 3" key="1">
    <citation type="submission" date="2018-03" db="EMBL/GenBank/DDBJ databases">
        <title>Genomic Encyclopedia of Archaeal and Bacterial Type Strains, Phase II (KMG-II): from individual species to whole genera.</title>
        <authorList>
            <person name="Goeker M."/>
        </authorList>
    </citation>
    <scope>NUCLEOTIDE SEQUENCE [LARGE SCALE GENOMIC DNA]</scope>
    <source>
        <strain evidence="2 3">DSM 28057</strain>
    </source>
</reference>
<sequence length="39" mass="4571">MEDGTRGISEKDKPCDGSRDEPCDYRVGLRFKTKHKWKT</sequence>
<comment type="caution">
    <text evidence="2">The sequence shown here is derived from an EMBL/GenBank/DDBJ whole genome shotgun (WGS) entry which is preliminary data.</text>
</comment>
<evidence type="ECO:0000313" key="3">
    <source>
        <dbReference type="Proteomes" id="UP000240708"/>
    </source>
</evidence>
<proteinExistence type="predicted"/>
<evidence type="ECO:0000313" key="2">
    <source>
        <dbReference type="EMBL" id="PSL04428.1"/>
    </source>
</evidence>
<evidence type="ECO:0000256" key="1">
    <source>
        <dbReference type="SAM" id="MobiDB-lite"/>
    </source>
</evidence>
<organism evidence="2 3">
    <name type="scientific">Cecembia rubra</name>
    <dbReference type="NCBI Taxonomy" id="1485585"/>
    <lineage>
        <taxon>Bacteria</taxon>
        <taxon>Pseudomonadati</taxon>
        <taxon>Bacteroidota</taxon>
        <taxon>Cytophagia</taxon>
        <taxon>Cytophagales</taxon>
        <taxon>Cyclobacteriaceae</taxon>
        <taxon>Cecembia</taxon>
    </lineage>
</organism>
<protein>
    <submittedName>
        <fullName evidence="2">Uncharacterized protein</fullName>
    </submittedName>
</protein>
<keyword evidence="3" id="KW-1185">Reference proteome</keyword>
<feature type="region of interest" description="Disordered" evidence="1">
    <location>
        <begin position="1"/>
        <end position="21"/>
    </location>
</feature>
<dbReference type="EMBL" id="PYGF01000005">
    <property type="protein sequence ID" value="PSL04428.1"/>
    <property type="molecule type" value="Genomic_DNA"/>
</dbReference>
<name>A0A2P8E4M4_9BACT</name>